<evidence type="ECO:0000313" key="3">
    <source>
        <dbReference type="Proteomes" id="UP001234495"/>
    </source>
</evidence>
<evidence type="ECO:0000256" key="1">
    <source>
        <dbReference type="SAM" id="Phobius"/>
    </source>
</evidence>
<protein>
    <submittedName>
        <fullName evidence="2">CXXC-20-CXXC protein</fullName>
    </submittedName>
</protein>
<dbReference type="NCBIfam" id="TIGR04104">
    <property type="entry name" value="cxxc_20_cxxc"/>
    <property type="match status" value="1"/>
</dbReference>
<organism evidence="2 3">
    <name type="scientific">Metabacillus malikii</name>
    <dbReference type="NCBI Taxonomy" id="1504265"/>
    <lineage>
        <taxon>Bacteria</taxon>
        <taxon>Bacillati</taxon>
        <taxon>Bacillota</taxon>
        <taxon>Bacilli</taxon>
        <taxon>Bacillales</taxon>
        <taxon>Bacillaceae</taxon>
        <taxon>Metabacillus</taxon>
    </lineage>
</organism>
<comment type="caution">
    <text evidence="2">The sequence shown here is derived from an EMBL/GenBank/DDBJ whole genome shotgun (WGS) entry which is preliminary data.</text>
</comment>
<gene>
    <name evidence="2" type="ORF">J2S19_001446</name>
</gene>
<feature type="transmembrane region" description="Helical" evidence="1">
    <location>
        <begin position="68"/>
        <end position="89"/>
    </location>
</feature>
<reference evidence="2 3" key="1">
    <citation type="submission" date="2023-07" db="EMBL/GenBank/DDBJ databases">
        <title>Genomic Encyclopedia of Type Strains, Phase IV (KMG-IV): sequencing the most valuable type-strain genomes for metagenomic binning, comparative biology and taxonomic classification.</title>
        <authorList>
            <person name="Goeker M."/>
        </authorList>
    </citation>
    <scope>NUCLEOTIDE SEQUENCE [LARGE SCALE GENOMIC DNA]</scope>
    <source>
        <strain evidence="2 3">DSM 29005</strain>
    </source>
</reference>
<proteinExistence type="predicted"/>
<keyword evidence="1" id="KW-0472">Membrane</keyword>
<dbReference type="InterPro" id="IPR026369">
    <property type="entry name" value="CxxC_20_CxxC"/>
</dbReference>
<keyword evidence="3" id="KW-1185">Reference proteome</keyword>
<feature type="transmembrane region" description="Helical" evidence="1">
    <location>
        <begin position="44"/>
        <end position="62"/>
    </location>
</feature>
<accession>A0ABT9ZE32</accession>
<sequence length="97" mass="10992">MQKCDSCRAAFNWSMLLKSSLWMYKPIECENCHAKHKVTMTGRLTVTAIVILPLWLFIFFLSPFENTLVTLAFGILIAFIGGLLAPYVIQYKGASEE</sequence>
<dbReference type="Proteomes" id="UP001234495">
    <property type="component" value="Unassembled WGS sequence"/>
</dbReference>
<keyword evidence="1" id="KW-0812">Transmembrane</keyword>
<keyword evidence="1" id="KW-1133">Transmembrane helix</keyword>
<evidence type="ECO:0000313" key="2">
    <source>
        <dbReference type="EMBL" id="MDQ0230194.1"/>
    </source>
</evidence>
<name>A0ABT9ZE32_9BACI</name>
<dbReference type="EMBL" id="JAUSUD010000004">
    <property type="protein sequence ID" value="MDQ0230194.1"/>
    <property type="molecule type" value="Genomic_DNA"/>
</dbReference>
<dbReference type="RefSeq" id="WP_307339115.1">
    <property type="nucleotide sequence ID" value="NZ_JAUSUD010000004.1"/>
</dbReference>